<accession>A0A1H5LUJ0</accession>
<evidence type="ECO:0008006" key="4">
    <source>
        <dbReference type="Google" id="ProtNLM"/>
    </source>
</evidence>
<sequence length="194" mass="19703">MRIAAGIRGTKRAQRLSLIAAIGIGAMAFTGCSAINEQSTTRVYSASDGVRLDMGQLELRNVLIVAEAADGPGRVTGTFYNQSESDITLTISGAQGAQTEITVKPGAPTVLNSTADSSILSTVASAPGAVETVELRTSGSSSESATLQVPVMNGTLKEYNKSLPTQAPSVEATAEATASATADAEHSAEATTAP</sequence>
<evidence type="ECO:0000256" key="1">
    <source>
        <dbReference type="SAM" id="MobiDB-lite"/>
    </source>
</evidence>
<protein>
    <recommendedName>
        <fullName evidence="4">DNA modification methylase</fullName>
    </recommendedName>
</protein>
<feature type="region of interest" description="Disordered" evidence="1">
    <location>
        <begin position="168"/>
        <end position="194"/>
    </location>
</feature>
<dbReference type="Proteomes" id="UP000182725">
    <property type="component" value="Unassembled WGS sequence"/>
</dbReference>
<evidence type="ECO:0000313" key="3">
    <source>
        <dbReference type="Proteomes" id="UP000182725"/>
    </source>
</evidence>
<feature type="compositionally biased region" description="Low complexity" evidence="1">
    <location>
        <begin position="171"/>
        <end position="182"/>
    </location>
</feature>
<evidence type="ECO:0000313" key="2">
    <source>
        <dbReference type="EMBL" id="SEE80147.1"/>
    </source>
</evidence>
<dbReference type="PROSITE" id="PS51257">
    <property type="entry name" value="PROKAR_LIPOPROTEIN"/>
    <property type="match status" value="1"/>
</dbReference>
<proteinExistence type="predicted"/>
<organism evidence="2 3">
    <name type="scientific">Arthrobacter alpinus</name>
    <dbReference type="NCBI Taxonomy" id="656366"/>
    <lineage>
        <taxon>Bacteria</taxon>
        <taxon>Bacillati</taxon>
        <taxon>Actinomycetota</taxon>
        <taxon>Actinomycetes</taxon>
        <taxon>Micrococcales</taxon>
        <taxon>Micrococcaceae</taxon>
        <taxon>Arthrobacter</taxon>
    </lineage>
</organism>
<reference evidence="2 3" key="1">
    <citation type="submission" date="2016-10" db="EMBL/GenBank/DDBJ databases">
        <authorList>
            <person name="de Groot N.N."/>
        </authorList>
    </citation>
    <scope>NUCLEOTIDE SEQUENCE [LARGE SCALE GENOMIC DNA]</scope>
    <source>
        <strain evidence="2 3">DSM 22274</strain>
    </source>
</reference>
<gene>
    <name evidence="2" type="ORF">SAMN04489740_2595</name>
</gene>
<dbReference type="EMBL" id="FNTV01000001">
    <property type="protein sequence ID" value="SEE80147.1"/>
    <property type="molecule type" value="Genomic_DNA"/>
</dbReference>
<dbReference type="AlphaFoldDB" id="A0A1H5LUJ0"/>
<name>A0A1H5LUJ0_9MICC</name>
<dbReference type="RefSeq" id="WP_244516890.1">
    <property type="nucleotide sequence ID" value="NZ_FNTV01000001.1"/>
</dbReference>